<dbReference type="SUPFAM" id="SSF56047">
    <property type="entry name" value="Ribosomal protein S8"/>
    <property type="match status" value="1"/>
</dbReference>
<dbReference type="Gene3D" id="3.30.1370.30">
    <property type="match status" value="1"/>
</dbReference>
<dbReference type="AlphaFoldDB" id="A0A482CHD7"/>
<comment type="similarity">
    <text evidence="1">Belongs to the universal ribosomal protein uS8 family.</text>
</comment>
<gene>
    <name evidence="6" type="primary">rps8</name>
</gene>
<feature type="compositionally biased region" description="Basic and acidic residues" evidence="5">
    <location>
        <begin position="116"/>
        <end position="135"/>
    </location>
</feature>
<evidence type="ECO:0000256" key="3">
    <source>
        <dbReference type="ARBA" id="ARBA00023274"/>
    </source>
</evidence>
<sequence length="135" mass="14629">MGNDAIDDATTAPRNAGSSSRGAETVRVSSTDITISTGRVLVEEGFSGNPREHRQGTNRFPVSTSKYQGRTRKARITTRRRVSKPGLRIYPGYKDIPEVPGGIGTATPPTPGGTTTDREARQKRIGGEAPRHVWR</sequence>
<evidence type="ECO:0000256" key="4">
    <source>
        <dbReference type="ARBA" id="ARBA00035153"/>
    </source>
</evidence>
<feature type="compositionally biased region" description="Polar residues" evidence="5">
    <location>
        <begin position="12"/>
        <end position="31"/>
    </location>
</feature>
<keyword evidence="6" id="KW-0934">Plastid</keyword>
<keyword evidence="6" id="KW-0150">Chloroplast</keyword>
<dbReference type="EMBL" id="MH598531">
    <property type="protein sequence ID" value="QBL75972.1"/>
    <property type="molecule type" value="Genomic_DNA"/>
</dbReference>
<geneLocation type="chloroplast" evidence="6"/>
<feature type="region of interest" description="Disordered" evidence="5">
    <location>
        <begin position="45"/>
        <end position="135"/>
    </location>
</feature>
<dbReference type="InterPro" id="IPR000630">
    <property type="entry name" value="Ribosomal_uS8"/>
</dbReference>
<feature type="compositionally biased region" description="Polar residues" evidence="5">
    <location>
        <begin position="57"/>
        <end position="68"/>
    </location>
</feature>
<dbReference type="GO" id="GO:0005840">
    <property type="term" value="C:ribosome"/>
    <property type="evidence" value="ECO:0007669"/>
    <property type="project" value="UniProtKB-KW"/>
</dbReference>
<feature type="region of interest" description="Disordered" evidence="5">
    <location>
        <begin position="1"/>
        <end position="31"/>
    </location>
</feature>
<dbReference type="RefSeq" id="YP_009589389.1">
    <property type="nucleotide sequence ID" value="NC_041640.1"/>
</dbReference>
<dbReference type="FunFam" id="3.30.1490.10:FF:000001">
    <property type="entry name" value="30S ribosomal protein S8"/>
    <property type="match status" value="1"/>
</dbReference>
<dbReference type="GO" id="GO:0006412">
    <property type="term" value="P:translation"/>
    <property type="evidence" value="ECO:0007669"/>
    <property type="project" value="InterPro"/>
</dbReference>
<keyword evidence="2 6" id="KW-0689">Ribosomal protein</keyword>
<evidence type="ECO:0000256" key="2">
    <source>
        <dbReference type="ARBA" id="ARBA00022980"/>
    </source>
</evidence>
<dbReference type="GO" id="GO:1990904">
    <property type="term" value="C:ribonucleoprotein complex"/>
    <property type="evidence" value="ECO:0007669"/>
    <property type="project" value="UniProtKB-KW"/>
</dbReference>
<dbReference type="Pfam" id="PF00410">
    <property type="entry name" value="Ribosomal_S8"/>
    <property type="match status" value="1"/>
</dbReference>
<dbReference type="GO" id="GO:0003735">
    <property type="term" value="F:structural constituent of ribosome"/>
    <property type="evidence" value="ECO:0007669"/>
    <property type="project" value="InterPro"/>
</dbReference>
<proteinExistence type="inferred from homology"/>
<protein>
    <recommendedName>
        <fullName evidence="4">Small ribosomal subunit protein uS8c</fullName>
    </recommendedName>
</protein>
<reference evidence="6" key="2">
    <citation type="journal article" date="2019" name="J. ISSAAS">
        <title>The Unique Evolutionary Trajectory 1 and Dynamic Conformations of DR and IR/DR-coexisting Plastomes of the Early Vascular Plant Selaginellaceae (Lycophyte).</title>
        <authorList>
            <person name="Zhang H.-R."/>
            <person name="Xiang Q.-P."/>
            <person name="Zhang X.-C."/>
        </authorList>
    </citation>
    <scope>NUCLEOTIDE SEQUENCE</scope>
</reference>
<evidence type="ECO:0000313" key="6">
    <source>
        <dbReference type="EMBL" id="QBL75972.1"/>
    </source>
</evidence>
<accession>A0A482CHD7</accession>
<feature type="compositionally biased region" description="Basic residues" evidence="5">
    <location>
        <begin position="69"/>
        <end position="83"/>
    </location>
</feature>
<dbReference type="InterPro" id="IPR035987">
    <property type="entry name" value="Ribosomal_uS8_sf"/>
</dbReference>
<dbReference type="GeneID" id="39721129"/>
<dbReference type="GO" id="GO:0005737">
    <property type="term" value="C:cytoplasm"/>
    <property type="evidence" value="ECO:0007669"/>
    <property type="project" value="UniProtKB-ARBA"/>
</dbReference>
<name>A0A482CHD7_9TRAC</name>
<reference evidence="6" key="1">
    <citation type="submission" date="2018-07" db="EMBL/GenBank/DDBJ databases">
        <authorList>
            <person name="Zhang H."/>
            <person name="Zhang X."/>
        </authorList>
    </citation>
    <scope>NUCLEOTIDE SEQUENCE</scope>
</reference>
<keyword evidence="3" id="KW-0687">Ribonucleoprotein</keyword>
<evidence type="ECO:0000256" key="5">
    <source>
        <dbReference type="SAM" id="MobiDB-lite"/>
    </source>
</evidence>
<evidence type="ECO:0000256" key="1">
    <source>
        <dbReference type="ARBA" id="ARBA00006471"/>
    </source>
</evidence>
<organism evidence="6">
    <name type="scientific">Selaginella bisulcata</name>
    <dbReference type="NCBI Taxonomy" id="1715365"/>
    <lineage>
        <taxon>Eukaryota</taxon>
        <taxon>Viridiplantae</taxon>
        <taxon>Streptophyta</taxon>
        <taxon>Embryophyta</taxon>
        <taxon>Tracheophyta</taxon>
        <taxon>Lycopodiopsida</taxon>
        <taxon>Selaginellales</taxon>
        <taxon>Selaginellaceae</taxon>
        <taxon>Selaginella</taxon>
    </lineage>
</organism>
<dbReference type="Gene3D" id="3.30.1490.10">
    <property type="match status" value="1"/>
</dbReference>